<dbReference type="PANTHER" id="PTHR28008:SF1">
    <property type="entry name" value="DOMAIN PROTEIN, PUTATIVE (AFU_ORTHOLOGUE AFUA_3G10980)-RELATED"/>
    <property type="match status" value="1"/>
</dbReference>
<evidence type="ECO:0000313" key="2">
    <source>
        <dbReference type="EMBL" id="ALO42743.1"/>
    </source>
</evidence>
<proteinExistence type="predicted"/>
<accession>A0A0S2K2L3</accession>
<protein>
    <submittedName>
        <fullName evidence="2">Vault protein inter-alpha-trypsin</fullName>
    </submittedName>
</protein>
<dbReference type="AlphaFoldDB" id="A0A0S2K2L3"/>
<sequence length="131" mass="15001">MHKLTITLSSCFFLFIIWIIYLANTGQQSIFFDLVRLIPYGDKVGHFGLFGMLTLLANFASKFKVFKLGKVNVFWGTAAVVVFVTLEELSQHFMPTRTLDIYDYTADMIGILLFTWLSSTLAKINLTRRCN</sequence>
<dbReference type="NCBIfam" id="NF037970">
    <property type="entry name" value="vanZ_1"/>
    <property type="match status" value="1"/>
</dbReference>
<keyword evidence="1" id="KW-0472">Membrane</keyword>
<dbReference type="Proteomes" id="UP000061457">
    <property type="component" value="Chromosome I"/>
</dbReference>
<feature type="transmembrane region" description="Helical" evidence="1">
    <location>
        <begin position="7"/>
        <end position="24"/>
    </location>
</feature>
<organism evidence="2 3">
    <name type="scientific">Pseudoalteromonas phenolica</name>
    <dbReference type="NCBI Taxonomy" id="161398"/>
    <lineage>
        <taxon>Bacteria</taxon>
        <taxon>Pseudomonadati</taxon>
        <taxon>Pseudomonadota</taxon>
        <taxon>Gammaproteobacteria</taxon>
        <taxon>Alteromonadales</taxon>
        <taxon>Pseudoalteromonadaceae</taxon>
        <taxon>Pseudoalteromonas</taxon>
    </lineage>
</organism>
<name>A0A0S2K2L3_9GAMM</name>
<keyword evidence="1" id="KW-0812">Transmembrane</keyword>
<dbReference type="PATRIC" id="fig|161398.10.peg.2286"/>
<dbReference type="OrthoDB" id="292013at2"/>
<keyword evidence="1" id="KW-1133">Transmembrane helix</keyword>
<feature type="transmembrane region" description="Helical" evidence="1">
    <location>
        <begin position="44"/>
        <end position="61"/>
    </location>
</feature>
<dbReference type="KEGG" id="pphe:PP2015_2246"/>
<dbReference type="RefSeq" id="WP_058030449.1">
    <property type="nucleotide sequence ID" value="NZ_CP013187.1"/>
</dbReference>
<evidence type="ECO:0000313" key="3">
    <source>
        <dbReference type="Proteomes" id="UP000061457"/>
    </source>
</evidence>
<keyword evidence="3" id="KW-1185">Reference proteome</keyword>
<reference evidence="2 3" key="1">
    <citation type="submission" date="2015-11" db="EMBL/GenBank/DDBJ databases">
        <authorList>
            <person name="Zhang Y."/>
            <person name="Guo Z."/>
        </authorList>
    </citation>
    <scope>NUCLEOTIDE SEQUENCE [LARGE SCALE GENOMIC DNA]</scope>
    <source>
        <strain evidence="2 3">KCTC 12086</strain>
    </source>
</reference>
<dbReference type="PANTHER" id="PTHR28008">
    <property type="entry name" value="DOMAIN PROTEIN, PUTATIVE (AFU_ORTHOLOGUE AFUA_3G10980)-RELATED"/>
    <property type="match status" value="1"/>
</dbReference>
<dbReference type="EMBL" id="CP013187">
    <property type="protein sequence ID" value="ALO42743.1"/>
    <property type="molecule type" value="Genomic_DNA"/>
</dbReference>
<feature type="transmembrane region" description="Helical" evidence="1">
    <location>
        <begin position="106"/>
        <end position="126"/>
    </location>
</feature>
<dbReference type="STRING" id="161398.PP2015_2246"/>
<evidence type="ECO:0000256" key="1">
    <source>
        <dbReference type="SAM" id="Phobius"/>
    </source>
</evidence>
<gene>
    <name evidence="2" type="ORF">PP2015_2246</name>
</gene>
<feature type="transmembrane region" description="Helical" evidence="1">
    <location>
        <begin position="68"/>
        <end position="86"/>
    </location>
</feature>